<proteinExistence type="predicted"/>
<evidence type="ECO:0000313" key="1">
    <source>
        <dbReference type="EMBL" id="PNG19427.1"/>
    </source>
</evidence>
<evidence type="ECO:0000313" key="2">
    <source>
        <dbReference type="Proteomes" id="UP000235943"/>
    </source>
</evidence>
<dbReference type="EMBL" id="POUC01000218">
    <property type="protein sequence ID" value="PNG19427.1"/>
    <property type="molecule type" value="Genomic_DNA"/>
</dbReference>
<reference evidence="1 2" key="1">
    <citation type="submission" date="2018-01" db="EMBL/GenBank/DDBJ databases">
        <title>Draft genome sequence of Streptomyces sp. 13K301.</title>
        <authorList>
            <person name="Sahin N."/>
            <person name="Saygin H."/>
            <person name="Ay H."/>
        </authorList>
    </citation>
    <scope>NUCLEOTIDE SEQUENCE [LARGE SCALE GENOMIC DNA]</scope>
    <source>
        <strain evidence="1 2">13K301</strain>
    </source>
</reference>
<dbReference type="RefSeq" id="WP_102911421.1">
    <property type="nucleotide sequence ID" value="NZ_POUC01000218.1"/>
</dbReference>
<dbReference type="Proteomes" id="UP000235943">
    <property type="component" value="Unassembled WGS sequence"/>
</dbReference>
<accession>A0A2N8TK86</accession>
<name>A0A2N8TK86_9ACTN</name>
<gene>
    <name evidence="1" type="ORF">C1J00_25715</name>
</gene>
<sequence length="156" mass="16241">MTVSDATPHNPIVATSNGRLAIPEELLTEESSIGFTIGPEYSPVQAMDAANSVVAMSLPNLLKGVPDAAQACADVHAVLTELVDITTRHRASADLVGKVVFDGFHVTVSVGDMSCSLPTPEVEPGLYLVHGTAQEVGQHDGDAGGRVTWAAVAVRR</sequence>
<protein>
    <submittedName>
        <fullName evidence="1">Uncharacterized protein</fullName>
    </submittedName>
</protein>
<organism evidence="1 2">
    <name type="scientific">Streptomyces cahuitamycinicus</name>
    <dbReference type="NCBI Taxonomy" id="2070367"/>
    <lineage>
        <taxon>Bacteria</taxon>
        <taxon>Bacillati</taxon>
        <taxon>Actinomycetota</taxon>
        <taxon>Actinomycetes</taxon>
        <taxon>Kitasatosporales</taxon>
        <taxon>Streptomycetaceae</taxon>
        <taxon>Streptomyces</taxon>
    </lineage>
</organism>
<comment type="caution">
    <text evidence="1">The sequence shown here is derived from an EMBL/GenBank/DDBJ whole genome shotgun (WGS) entry which is preliminary data.</text>
</comment>
<keyword evidence="2" id="KW-1185">Reference proteome</keyword>
<dbReference type="AlphaFoldDB" id="A0A2N8TK86"/>
<dbReference type="OrthoDB" id="4205893at2"/>